<comment type="caution">
    <text evidence="1">The sequence shown here is derived from an EMBL/GenBank/DDBJ whole genome shotgun (WGS) entry which is preliminary data.</text>
</comment>
<reference evidence="1 2" key="1">
    <citation type="submission" date="2018-11" db="EMBL/GenBank/DDBJ databases">
        <title>Sequencing the genomes of 1000 actinobacteria strains.</title>
        <authorList>
            <person name="Klenk H.-P."/>
        </authorList>
    </citation>
    <scope>NUCLEOTIDE SEQUENCE [LARGE SCALE GENOMIC DNA]</scope>
    <source>
        <strain evidence="1 2">DSM 14012</strain>
    </source>
</reference>
<organism evidence="1 2">
    <name type="scientific">Plantibacter flavus</name>
    <dbReference type="NCBI Taxonomy" id="150123"/>
    <lineage>
        <taxon>Bacteria</taxon>
        <taxon>Bacillati</taxon>
        <taxon>Actinomycetota</taxon>
        <taxon>Actinomycetes</taxon>
        <taxon>Micrococcales</taxon>
        <taxon>Microbacteriaceae</taxon>
        <taxon>Plantibacter</taxon>
    </lineage>
</organism>
<accession>A0A3N2C0C9</accession>
<evidence type="ECO:0000313" key="1">
    <source>
        <dbReference type="EMBL" id="ROR80910.1"/>
    </source>
</evidence>
<dbReference type="EMBL" id="RKHL01000001">
    <property type="protein sequence ID" value="ROR80910.1"/>
    <property type="molecule type" value="Genomic_DNA"/>
</dbReference>
<dbReference type="Proteomes" id="UP000266915">
    <property type="component" value="Unassembled WGS sequence"/>
</dbReference>
<proteinExistence type="predicted"/>
<name>A0A3N2C0C9_9MICO</name>
<dbReference type="RefSeq" id="WP_085510236.1">
    <property type="nucleotide sequence ID" value="NZ_FXAP01000001.1"/>
</dbReference>
<gene>
    <name evidence="1" type="ORF">EDD42_0957</name>
</gene>
<evidence type="ECO:0000313" key="2">
    <source>
        <dbReference type="Proteomes" id="UP000266915"/>
    </source>
</evidence>
<dbReference type="AlphaFoldDB" id="A0A3N2C0C9"/>
<evidence type="ECO:0008006" key="3">
    <source>
        <dbReference type="Google" id="ProtNLM"/>
    </source>
</evidence>
<protein>
    <recommendedName>
        <fullName evidence="3">ESAT-6 protein secretion system EspG family protein</fullName>
    </recommendedName>
</protein>
<sequence>MPMTRTRPAPAAAAFLLTADELHVLEHRTPHIVLPPAFHTEWGSDVSPAESREREQRAVARLRERRLLARGDDSLPDDLTADVDPDFAAFLSMPQFATAAVDASCWSLDRTAIQSVSVIGAHALALLRTQRVDHSDASVAEHGTAARDEDAVEIRAFDTAGLAQQLLRPLSALHDVPDTRGRSTDVVVLPLADAEALVLALRQDRPDVVGAVVEQLHSPQAAVLLGGVAQRIDGGFRLDALSRSREPVRRWTDTWLRGADGWVAVSVDTPDLEAAGMDPSTVAEGTRVSLRAVRRADIVAEVLAIAATIQGARA</sequence>
<keyword evidence="2" id="KW-1185">Reference proteome</keyword>